<name>A0ABS5ARY9_9PSEU</name>
<evidence type="ECO:0000256" key="4">
    <source>
        <dbReference type="ARBA" id="ARBA00022679"/>
    </source>
</evidence>
<evidence type="ECO:0000313" key="10">
    <source>
        <dbReference type="EMBL" id="MBP2479338.1"/>
    </source>
</evidence>
<dbReference type="EMBL" id="JAGIOO010000001">
    <property type="protein sequence ID" value="MBP2479338.1"/>
    <property type="molecule type" value="Genomic_DNA"/>
</dbReference>
<protein>
    <recommendedName>
        <fullName evidence="9">Glycosyltransferase RgtA/B/C/D-like domain-containing protein</fullName>
    </recommendedName>
</protein>
<feature type="transmembrane region" description="Helical" evidence="8">
    <location>
        <begin position="71"/>
        <end position="91"/>
    </location>
</feature>
<reference evidence="10 11" key="1">
    <citation type="submission" date="2021-03" db="EMBL/GenBank/DDBJ databases">
        <title>Sequencing the genomes of 1000 actinobacteria strains.</title>
        <authorList>
            <person name="Klenk H.-P."/>
        </authorList>
    </citation>
    <scope>NUCLEOTIDE SEQUENCE [LARGE SCALE GENOMIC DNA]</scope>
    <source>
        <strain evidence="10 11">DSM 44580</strain>
    </source>
</reference>
<gene>
    <name evidence="10" type="ORF">JOF53_008210</name>
</gene>
<evidence type="ECO:0000256" key="8">
    <source>
        <dbReference type="SAM" id="Phobius"/>
    </source>
</evidence>
<feature type="transmembrane region" description="Helical" evidence="8">
    <location>
        <begin position="269"/>
        <end position="286"/>
    </location>
</feature>
<dbReference type="RefSeq" id="WP_209707738.1">
    <property type="nucleotide sequence ID" value="NZ_JAGIOO010000001.1"/>
</dbReference>
<evidence type="ECO:0000256" key="7">
    <source>
        <dbReference type="ARBA" id="ARBA00023136"/>
    </source>
</evidence>
<keyword evidence="2" id="KW-1003">Cell membrane</keyword>
<evidence type="ECO:0000256" key="6">
    <source>
        <dbReference type="ARBA" id="ARBA00022989"/>
    </source>
</evidence>
<dbReference type="InterPro" id="IPR050297">
    <property type="entry name" value="LipidA_mod_glycosyltrf_83"/>
</dbReference>
<evidence type="ECO:0000259" key="9">
    <source>
        <dbReference type="Pfam" id="PF13231"/>
    </source>
</evidence>
<accession>A0ABS5ARY9</accession>
<keyword evidence="11" id="KW-1185">Reference proteome</keyword>
<feature type="transmembrane region" description="Helical" evidence="8">
    <location>
        <begin position="193"/>
        <end position="213"/>
    </location>
</feature>
<evidence type="ECO:0000256" key="3">
    <source>
        <dbReference type="ARBA" id="ARBA00022676"/>
    </source>
</evidence>
<keyword evidence="7 8" id="KW-0472">Membrane</keyword>
<keyword evidence="3" id="KW-0328">Glycosyltransferase</keyword>
<dbReference type="Pfam" id="PF13231">
    <property type="entry name" value="PMT_2"/>
    <property type="match status" value="1"/>
</dbReference>
<evidence type="ECO:0000256" key="2">
    <source>
        <dbReference type="ARBA" id="ARBA00022475"/>
    </source>
</evidence>
<keyword evidence="4" id="KW-0808">Transferase</keyword>
<proteinExistence type="predicted"/>
<dbReference type="InterPro" id="IPR038731">
    <property type="entry name" value="RgtA/B/C-like"/>
</dbReference>
<sequence length="487" mass="51522">MPRPAWAPVLVTAAAVTGLLLAFAGRYGYNVDELYFRLLGERGWAWGYVDQPPLVPALVELSAGLFGDTPFGIRVPAALCAGGTVVLAALLTAELGGTRRAQLLCAFGSGTSFLVLSIGHVLVTSTVDLLAWGAILLCAVRALRRSQPRWWLLAGVLCGLALYAKYIMLLLPVSLVLALALAGPRTVFRDRNFLGGAGLAVLVGAPNLVYQLANDLPQLRMAQALGSSDGQLNWVLFLPWLPFMLGPLLTVVWVAGLVRLLRSPDWRPVRAVAVAAGIAVALALAGGGRPDYVGGLVLGLFAAGCVPLDDWLRGRGRAVLLTAGALVSVPLQLVLALPVLPEDGLGLAAVNNINAESIGWPRLVAQVGQAYRALPEAERARTTVLAHNIGESGALDRYGPEHGLPQYHSGHNELHRHGPPPEGADQAVAVGIPLARLNQDFAQCQVVSTVDNGVGLENAEQGVPITVCRGRKAPWAELWPHYHYLSG</sequence>
<feature type="transmembrane region" description="Helical" evidence="8">
    <location>
        <begin position="319"/>
        <end position="340"/>
    </location>
</feature>
<keyword evidence="6 8" id="KW-1133">Transmembrane helix</keyword>
<organism evidence="10 11">
    <name type="scientific">Crossiella equi</name>
    <dbReference type="NCBI Taxonomy" id="130796"/>
    <lineage>
        <taxon>Bacteria</taxon>
        <taxon>Bacillati</taxon>
        <taxon>Actinomycetota</taxon>
        <taxon>Actinomycetes</taxon>
        <taxon>Pseudonocardiales</taxon>
        <taxon>Pseudonocardiaceae</taxon>
        <taxon>Crossiella</taxon>
    </lineage>
</organism>
<comment type="subcellular location">
    <subcellularLocation>
        <location evidence="1">Cell membrane</location>
        <topology evidence="1">Multi-pass membrane protein</topology>
    </subcellularLocation>
</comment>
<keyword evidence="5 8" id="KW-0812">Transmembrane</keyword>
<dbReference type="Proteomes" id="UP001519363">
    <property type="component" value="Unassembled WGS sequence"/>
</dbReference>
<dbReference type="PANTHER" id="PTHR33908">
    <property type="entry name" value="MANNOSYLTRANSFERASE YKCB-RELATED"/>
    <property type="match status" value="1"/>
</dbReference>
<evidence type="ECO:0000313" key="11">
    <source>
        <dbReference type="Proteomes" id="UP001519363"/>
    </source>
</evidence>
<feature type="domain" description="Glycosyltransferase RgtA/B/C/D-like" evidence="9">
    <location>
        <begin position="50"/>
        <end position="210"/>
    </location>
</feature>
<comment type="caution">
    <text evidence="10">The sequence shown here is derived from an EMBL/GenBank/DDBJ whole genome shotgun (WGS) entry which is preliminary data.</text>
</comment>
<dbReference type="PANTHER" id="PTHR33908:SF11">
    <property type="entry name" value="MEMBRANE PROTEIN"/>
    <property type="match status" value="1"/>
</dbReference>
<evidence type="ECO:0000256" key="1">
    <source>
        <dbReference type="ARBA" id="ARBA00004651"/>
    </source>
</evidence>
<feature type="transmembrane region" description="Helical" evidence="8">
    <location>
        <begin position="292"/>
        <end position="312"/>
    </location>
</feature>
<evidence type="ECO:0000256" key="5">
    <source>
        <dbReference type="ARBA" id="ARBA00022692"/>
    </source>
</evidence>
<feature type="transmembrane region" description="Helical" evidence="8">
    <location>
        <begin position="150"/>
        <end position="181"/>
    </location>
</feature>
<feature type="transmembrane region" description="Helical" evidence="8">
    <location>
        <begin position="233"/>
        <end position="257"/>
    </location>
</feature>